<dbReference type="Proteomes" id="UP000029725">
    <property type="component" value="Unassembled WGS sequence"/>
</dbReference>
<gene>
    <name evidence="2" type="ORF">DI09_270p10</name>
</gene>
<keyword evidence="3" id="KW-1185">Reference proteome</keyword>
<reference evidence="2 3" key="1">
    <citation type="submission" date="2014-04" db="EMBL/GenBank/DDBJ databases">
        <title>A new species of microsporidia sheds light on the evolution of extreme parasitism.</title>
        <authorList>
            <person name="Haag K.L."/>
            <person name="James T.Y."/>
            <person name="Larsson R."/>
            <person name="Schaer T.M."/>
            <person name="Refardt D."/>
            <person name="Pombert J.-F."/>
            <person name="Ebert D."/>
        </authorList>
    </citation>
    <scope>NUCLEOTIDE SEQUENCE [LARGE SCALE GENOMIC DNA]</scope>
    <source>
        <strain evidence="2 3">UGP3</strain>
        <tissue evidence="2">Spores</tissue>
    </source>
</reference>
<organism evidence="2 3">
    <name type="scientific">Mitosporidium daphniae</name>
    <dbReference type="NCBI Taxonomy" id="1485682"/>
    <lineage>
        <taxon>Eukaryota</taxon>
        <taxon>Fungi</taxon>
        <taxon>Fungi incertae sedis</taxon>
        <taxon>Microsporidia</taxon>
        <taxon>Mitosporidium</taxon>
    </lineage>
</organism>
<protein>
    <submittedName>
        <fullName evidence="2">Uncharacterized protein</fullName>
    </submittedName>
</protein>
<feature type="non-terminal residue" evidence="2">
    <location>
        <position position="1"/>
    </location>
</feature>
<dbReference type="HOGENOM" id="CLU_1590364_0_0_1"/>
<feature type="region of interest" description="Disordered" evidence="1">
    <location>
        <begin position="26"/>
        <end position="46"/>
    </location>
</feature>
<dbReference type="VEuPathDB" id="MicrosporidiaDB:DI09_270p10"/>
<dbReference type="AlphaFoldDB" id="A0A098VRX3"/>
<name>A0A098VRX3_9MICR</name>
<comment type="caution">
    <text evidence="2">The sequence shown here is derived from an EMBL/GenBank/DDBJ whole genome shotgun (WGS) entry which is preliminary data.</text>
</comment>
<dbReference type="EMBL" id="JMKJ01000189">
    <property type="protein sequence ID" value="KGG51798.1"/>
    <property type="molecule type" value="Genomic_DNA"/>
</dbReference>
<accession>A0A098VRX3</accession>
<dbReference type="GeneID" id="25259314"/>
<sequence length="168" mass="19781">FFSSLQWKHVLYQTVQKLMEEQKDVSNDKGLDVDNDSNTDPRKQANSLLEDSEYVEAVFEKLSTHLLDLFSCLLCQITGDRRFQEIISLQRKLSRLYKRSIKKDTSYLHKRRNSKKMDQLLLQISELSQRVETITEKDILRSSKEANWPSFIVEKARGRFELEIGAEH</sequence>
<evidence type="ECO:0000256" key="1">
    <source>
        <dbReference type="SAM" id="MobiDB-lite"/>
    </source>
</evidence>
<evidence type="ECO:0000313" key="2">
    <source>
        <dbReference type="EMBL" id="KGG51798.1"/>
    </source>
</evidence>
<proteinExistence type="predicted"/>
<dbReference type="RefSeq" id="XP_013238234.1">
    <property type="nucleotide sequence ID" value="XM_013382780.1"/>
</dbReference>
<evidence type="ECO:0000313" key="3">
    <source>
        <dbReference type="Proteomes" id="UP000029725"/>
    </source>
</evidence>